<proteinExistence type="predicted"/>
<evidence type="ECO:0000313" key="1">
    <source>
        <dbReference type="EMBL" id="KAK7457949.1"/>
    </source>
</evidence>
<dbReference type="Proteomes" id="UP001519460">
    <property type="component" value="Unassembled WGS sequence"/>
</dbReference>
<feature type="non-terminal residue" evidence="1">
    <location>
        <position position="75"/>
    </location>
</feature>
<dbReference type="AlphaFoldDB" id="A0ABD0J3S9"/>
<organism evidence="1 2">
    <name type="scientific">Batillaria attramentaria</name>
    <dbReference type="NCBI Taxonomy" id="370345"/>
    <lineage>
        <taxon>Eukaryota</taxon>
        <taxon>Metazoa</taxon>
        <taxon>Spiralia</taxon>
        <taxon>Lophotrochozoa</taxon>
        <taxon>Mollusca</taxon>
        <taxon>Gastropoda</taxon>
        <taxon>Caenogastropoda</taxon>
        <taxon>Sorbeoconcha</taxon>
        <taxon>Cerithioidea</taxon>
        <taxon>Batillariidae</taxon>
        <taxon>Batillaria</taxon>
    </lineage>
</organism>
<comment type="caution">
    <text evidence="1">The sequence shown here is derived from an EMBL/GenBank/DDBJ whole genome shotgun (WGS) entry which is preliminary data.</text>
</comment>
<dbReference type="EMBL" id="JACVVK020000669">
    <property type="protein sequence ID" value="KAK7457949.1"/>
    <property type="molecule type" value="Genomic_DNA"/>
</dbReference>
<sequence>PPHFAEGYVYRTAENTGRVDLSFRFRAHSTTSSGCLIIKDVGSLPSDGPGSSGNATDKLRYLSTTHNVSACNCTG</sequence>
<protein>
    <submittedName>
        <fullName evidence="1">Uncharacterized protein</fullName>
    </submittedName>
</protein>
<accession>A0ABD0J3S9</accession>
<reference evidence="1 2" key="1">
    <citation type="journal article" date="2023" name="Sci. Data">
        <title>Genome assembly of the Korean intertidal mud-creeper Batillaria attramentaria.</title>
        <authorList>
            <person name="Patra A.K."/>
            <person name="Ho P.T."/>
            <person name="Jun S."/>
            <person name="Lee S.J."/>
            <person name="Kim Y."/>
            <person name="Won Y.J."/>
        </authorList>
    </citation>
    <scope>NUCLEOTIDE SEQUENCE [LARGE SCALE GENOMIC DNA]</scope>
    <source>
        <strain evidence="1">Wonlab-2016</strain>
    </source>
</reference>
<keyword evidence="2" id="KW-1185">Reference proteome</keyword>
<gene>
    <name evidence="1" type="ORF">BaRGS_00039193</name>
</gene>
<name>A0ABD0J3S9_9CAEN</name>
<evidence type="ECO:0000313" key="2">
    <source>
        <dbReference type="Proteomes" id="UP001519460"/>
    </source>
</evidence>
<feature type="non-terminal residue" evidence="1">
    <location>
        <position position="1"/>
    </location>
</feature>